<dbReference type="Proteomes" id="UP000325295">
    <property type="component" value="Chromosome"/>
</dbReference>
<dbReference type="RefSeq" id="WP_150204189.1">
    <property type="nucleotide sequence ID" value="NZ_CP043939.1"/>
</dbReference>
<protein>
    <submittedName>
        <fullName evidence="2">Uncharacterized protein</fullName>
    </submittedName>
</protein>
<dbReference type="EMBL" id="CP043939">
    <property type="protein sequence ID" value="QER67668.1"/>
    <property type="molecule type" value="Genomic_DNA"/>
</dbReference>
<organism evidence="2 3">
    <name type="scientific">Paucilactobacillus nenjiangensis</name>
    <dbReference type="NCBI Taxonomy" id="1296540"/>
    <lineage>
        <taxon>Bacteria</taxon>
        <taxon>Bacillati</taxon>
        <taxon>Bacillota</taxon>
        <taxon>Bacilli</taxon>
        <taxon>Lactobacillales</taxon>
        <taxon>Lactobacillaceae</taxon>
        <taxon>Paucilactobacillus</taxon>
    </lineage>
</organism>
<proteinExistence type="predicted"/>
<name>A0A5P1X5V2_9LACO</name>
<keyword evidence="1" id="KW-0812">Transmembrane</keyword>
<evidence type="ECO:0000313" key="3">
    <source>
        <dbReference type="Proteomes" id="UP000325295"/>
    </source>
</evidence>
<gene>
    <name evidence="2" type="ORF">F0161_07205</name>
</gene>
<dbReference type="AlphaFoldDB" id="A0A5P1X5V2"/>
<dbReference type="KEGG" id="lnn:F0161_07205"/>
<keyword evidence="1" id="KW-0472">Membrane</keyword>
<evidence type="ECO:0000313" key="2">
    <source>
        <dbReference type="EMBL" id="QER67668.1"/>
    </source>
</evidence>
<keyword evidence="1" id="KW-1133">Transmembrane helix</keyword>
<evidence type="ECO:0000256" key="1">
    <source>
        <dbReference type="SAM" id="Phobius"/>
    </source>
</evidence>
<feature type="transmembrane region" description="Helical" evidence="1">
    <location>
        <begin position="29"/>
        <end position="49"/>
    </location>
</feature>
<accession>A0A5P1X5V2</accession>
<keyword evidence="3" id="KW-1185">Reference proteome</keyword>
<sequence>MTLVALLIDVVVAGLYFVQKQAMSQSMFWLGLIVQVVLTVILLFMVFTYKGQRKVKWFDF</sequence>
<reference evidence="2 3" key="1">
    <citation type="submission" date="2019-09" db="EMBL/GenBank/DDBJ databases">
        <title>Complete Genome Sequence of Lactobacillus nenjiangensis SH-Y15, isolated from sauerkraut.</title>
        <authorList>
            <person name="Yang H."/>
        </authorList>
    </citation>
    <scope>NUCLEOTIDE SEQUENCE [LARGE SCALE GENOMIC DNA]</scope>
    <source>
        <strain evidence="2 3">SH-Y15</strain>
    </source>
</reference>